<name>A0AAD5W0C1_9AGAR</name>
<protein>
    <submittedName>
        <fullName evidence="1">Uncharacterized protein</fullName>
    </submittedName>
</protein>
<reference evidence="1" key="1">
    <citation type="submission" date="2022-07" db="EMBL/GenBank/DDBJ databases">
        <title>Genome Sequence of Leucocoprinus birnbaumii.</title>
        <authorList>
            <person name="Buettner E."/>
        </authorList>
    </citation>
    <scope>NUCLEOTIDE SEQUENCE</scope>
    <source>
        <strain evidence="1">VT141</strain>
    </source>
</reference>
<dbReference type="AlphaFoldDB" id="A0AAD5W0C1"/>
<comment type="caution">
    <text evidence="1">The sequence shown here is derived from an EMBL/GenBank/DDBJ whole genome shotgun (WGS) entry which is preliminary data.</text>
</comment>
<accession>A0AAD5W0C1</accession>
<dbReference type="EMBL" id="JANIEX010000042">
    <property type="protein sequence ID" value="KAJ3575279.1"/>
    <property type="molecule type" value="Genomic_DNA"/>
</dbReference>
<evidence type="ECO:0000313" key="1">
    <source>
        <dbReference type="EMBL" id="KAJ3575279.1"/>
    </source>
</evidence>
<evidence type="ECO:0000313" key="2">
    <source>
        <dbReference type="Proteomes" id="UP001213000"/>
    </source>
</evidence>
<gene>
    <name evidence="1" type="ORF">NP233_g1205</name>
</gene>
<sequence>MATTPRNSPSKPLKPRQRHPIYYLSDGNSVVQAGDTLFRFDLSILHSKSLVLQSILPSTQPSHLPKFDDTHPLHLLETSSMDLEKLLQVLLPLPNSPSPNLSSPEHYLSLLNIASKYHIPTITSLAAARLHTLPFPGLDPVRKIAIWDQYKLDPYLLRPSYVSLCQRDQSISLQMSLTLGIKRFTMLAAARESYREKVGCKSCGKRKGLSKKEKIKIAEEVVDELFFKEKPRGISKFER</sequence>
<dbReference type="Proteomes" id="UP001213000">
    <property type="component" value="Unassembled WGS sequence"/>
</dbReference>
<organism evidence="1 2">
    <name type="scientific">Leucocoprinus birnbaumii</name>
    <dbReference type="NCBI Taxonomy" id="56174"/>
    <lineage>
        <taxon>Eukaryota</taxon>
        <taxon>Fungi</taxon>
        <taxon>Dikarya</taxon>
        <taxon>Basidiomycota</taxon>
        <taxon>Agaricomycotina</taxon>
        <taxon>Agaricomycetes</taxon>
        <taxon>Agaricomycetidae</taxon>
        <taxon>Agaricales</taxon>
        <taxon>Agaricineae</taxon>
        <taxon>Agaricaceae</taxon>
        <taxon>Leucocoprinus</taxon>
    </lineage>
</organism>
<keyword evidence="2" id="KW-1185">Reference proteome</keyword>
<proteinExistence type="predicted"/>